<evidence type="ECO:0000256" key="1">
    <source>
        <dbReference type="SAM" id="Phobius"/>
    </source>
</evidence>
<dbReference type="Proteomes" id="UP000095283">
    <property type="component" value="Unplaced"/>
</dbReference>
<dbReference type="AlphaFoldDB" id="A0A1I7WA23"/>
<sequence length="183" mass="21960">MSNKLIMKILKSLCDLSAILLRNLIYNIRQQYFVVFDFKGSRAELRNCVSYVQGTPSWRRFKDLFYYKCISYNILIICAQLLPCYHHQLKISISSREFSSFYFISYIFFLLYAINFQLYYQCHSHALFLEQSYSSSFLYTDIFFFLLFFFCTYKRSHKTQRPFHVLHMRGLLSTAVCVLMPIS</sequence>
<keyword evidence="1" id="KW-1133">Transmembrane helix</keyword>
<name>A0A1I7WA23_HETBA</name>
<proteinExistence type="predicted"/>
<evidence type="ECO:0000313" key="2">
    <source>
        <dbReference type="Proteomes" id="UP000095283"/>
    </source>
</evidence>
<evidence type="ECO:0000313" key="3">
    <source>
        <dbReference type="WBParaSite" id="Hba_01527"/>
    </source>
</evidence>
<keyword evidence="2" id="KW-1185">Reference proteome</keyword>
<organism evidence="2 3">
    <name type="scientific">Heterorhabditis bacteriophora</name>
    <name type="common">Entomopathogenic nematode worm</name>
    <dbReference type="NCBI Taxonomy" id="37862"/>
    <lineage>
        <taxon>Eukaryota</taxon>
        <taxon>Metazoa</taxon>
        <taxon>Ecdysozoa</taxon>
        <taxon>Nematoda</taxon>
        <taxon>Chromadorea</taxon>
        <taxon>Rhabditida</taxon>
        <taxon>Rhabditina</taxon>
        <taxon>Rhabditomorpha</taxon>
        <taxon>Strongyloidea</taxon>
        <taxon>Heterorhabditidae</taxon>
        <taxon>Heterorhabditis</taxon>
    </lineage>
</organism>
<feature type="transmembrane region" description="Helical" evidence="1">
    <location>
        <begin position="98"/>
        <end position="120"/>
    </location>
</feature>
<keyword evidence="1" id="KW-0812">Transmembrane</keyword>
<feature type="transmembrane region" description="Helical" evidence="1">
    <location>
        <begin position="165"/>
        <end position="182"/>
    </location>
</feature>
<reference evidence="3" key="1">
    <citation type="submission" date="2016-11" db="UniProtKB">
        <authorList>
            <consortium name="WormBaseParasite"/>
        </authorList>
    </citation>
    <scope>IDENTIFICATION</scope>
</reference>
<keyword evidence="1" id="KW-0472">Membrane</keyword>
<protein>
    <submittedName>
        <fullName evidence="3">Uncharacterized protein</fullName>
    </submittedName>
</protein>
<dbReference type="WBParaSite" id="Hba_01527">
    <property type="protein sequence ID" value="Hba_01527"/>
    <property type="gene ID" value="Hba_01527"/>
</dbReference>
<accession>A0A1I7WA23</accession>
<feature type="transmembrane region" description="Helical" evidence="1">
    <location>
        <begin position="132"/>
        <end position="153"/>
    </location>
</feature>